<dbReference type="AlphaFoldDB" id="A0A8J6JFI6"/>
<reference evidence="3" key="1">
    <citation type="submission" date="2020-08" db="EMBL/GenBank/DDBJ databases">
        <title>Genome public.</title>
        <authorList>
            <person name="Liu C."/>
            <person name="Sun Q."/>
        </authorList>
    </citation>
    <scope>NUCLEOTIDE SEQUENCE</scope>
    <source>
        <strain evidence="3">NSJ-51</strain>
    </source>
</reference>
<dbReference type="EMBL" id="JACOPP010000009">
    <property type="protein sequence ID" value="MBC5733724.1"/>
    <property type="molecule type" value="Genomic_DNA"/>
</dbReference>
<evidence type="ECO:0000313" key="3">
    <source>
        <dbReference type="EMBL" id="MBC5733724.1"/>
    </source>
</evidence>
<dbReference type="HAMAP" id="MF_01845">
    <property type="entry name" value="UPF0597"/>
    <property type="match status" value="1"/>
</dbReference>
<organism evidence="3 4">
    <name type="scientific">Lawsonibacter hominis</name>
    <dbReference type="NCBI Taxonomy" id="2763053"/>
    <lineage>
        <taxon>Bacteria</taxon>
        <taxon>Bacillati</taxon>
        <taxon>Bacillota</taxon>
        <taxon>Clostridia</taxon>
        <taxon>Eubacteriales</taxon>
        <taxon>Oscillospiraceae</taxon>
        <taxon>Lawsonibacter</taxon>
    </lineage>
</organism>
<dbReference type="Pfam" id="PF03313">
    <property type="entry name" value="SDH_alpha"/>
    <property type="match status" value="1"/>
</dbReference>
<dbReference type="GO" id="GO:0019450">
    <property type="term" value="P:L-cysteine catabolic process to pyruvate"/>
    <property type="evidence" value="ECO:0007669"/>
    <property type="project" value="TreeGrafter"/>
</dbReference>
<evidence type="ECO:0000259" key="2">
    <source>
        <dbReference type="Pfam" id="PF03313"/>
    </source>
</evidence>
<dbReference type="RefSeq" id="WP_186907689.1">
    <property type="nucleotide sequence ID" value="NZ_JAWRIY010000074.1"/>
</dbReference>
<dbReference type="PIRSF" id="PIRSF006054">
    <property type="entry name" value="UCP006054"/>
    <property type="match status" value="1"/>
</dbReference>
<dbReference type="PANTHER" id="PTHR30501">
    <property type="entry name" value="UPF0597 PROTEIN YHAM"/>
    <property type="match status" value="1"/>
</dbReference>
<dbReference type="GO" id="GO:0080146">
    <property type="term" value="F:L-cysteine desulfhydrase activity"/>
    <property type="evidence" value="ECO:0007669"/>
    <property type="project" value="TreeGrafter"/>
</dbReference>
<proteinExistence type="inferred from homology"/>
<sequence>MDALQEANYINILKSELVPALGCTEPIAIAYAAAKARAVLGEFPEHIEICCSGNIFKNVKGVTVPNSGGLKGVGVAAVLGVVGGNPQRELEVLEEITPEHIARTQELMEQGYFSCTLRENVANLYIDARVRAGEHSAHVTIINRHTLITEIGLDGRVLYQTSPTEGDEIAVDRSRLNVKDILEFADTVELEKVRAILDRQIELNSAIADVGLSHGYGTQVGRTLLDIYGDNVQARAKARAAAGSDARMGGCSLPVVINSGSGNQGMTVSLPVIEYAKERKVSRETLYRALLVSNLISIHQKHYIGSLSAFCGAVTAACGSGAAITYLSGGRYEEVSRTIVNTIANVGGIICDGAKASCAAKIASAVDAAILAHHLSMRGLTFHAGEGIIQDDVEATIQSVGYIGRVGMNHTDTEILNIMMDQVKFEHAE</sequence>
<accession>A0A8J6JFI6</accession>
<name>A0A8J6JFI6_9FIRM</name>
<feature type="domain" description="Serine dehydratase-like alpha subunit" evidence="2">
    <location>
        <begin position="88"/>
        <end position="417"/>
    </location>
</feature>
<dbReference type="Proteomes" id="UP000661435">
    <property type="component" value="Unassembled WGS sequence"/>
</dbReference>
<comment type="similarity">
    <text evidence="1">Belongs to the UPF0597 family.</text>
</comment>
<protein>
    <recommendedName>
        <fullName evidence="1">UPF0597 protein H8S57_08275</fullName>
    </recommendedName>
</protein>
<keyword evidence="4" id="KW-1185">Reference proteome</keyword>
<dbReference type="PANTHER" id="PTHR30501:SF2">
    <property type="entry name" value="UPF0597 PROTEIN YHAM"/>
    <property type="match status" value="1"/>
</dbReference>
<gene>
    <name evidence="3" type="ORF">H8S57_08275</name>
</gene>
<dbReference type="InterPro" id="IPR005130">
    <property type="entry name" value="Ser_deHydtase-like_asu"/>
</dbReference>
<evidence type="ECO:0000256" key="1">
    <source>
        <dbReference type="HAMAP-Rule" id="MF_01845"/>
    </source>
</evidence>
<evidence type="ECO:0000313" key="4">
    <source>
        <dbReference type="Proteomes" id="UP000661435"/>
    </source>
</evidence>
<dbReference type="InterPro" id="IPR021144">
    <property type="entry name" value="UPF0597"/>
</dbReference>
<comment type="caution">
    <text evidence="3">The sequence shown here is derived from an EMBL/GenBank/DDBJ whole genome shotgun (WGS) entry which is preliminary data.</text>
</comment>